<reference evidence="2 3" key="1">
    <citation type="submission" date="2016-10" db="EMBL/GenBank/DDBJ databases">
        <authorList>
            <person name="de Groot N.N."/>
        </authorList>
    </citation>
    <scope>NUCLEOTIDE SEQUENCE [LARGE SCALE GENOMIC DNA]</scope>
    <source>
        <strain evidence="2 3">DSM 25294</strain>
    </source>
</reference>
<dbReference type="AlphaFoldDB" id="A0A1G8J1I2"/>
<accession>A0A1G8J1I2</accession>
<keyword evidence="3" id="KW-1185">Reference proteome</keyword>
<dbReference type="RefSeq" id="WP_093147567.1">
    <property type="nucleotide sequence ID" value="NZ_FNEK01000001.1"/>
</dbReference>
<name>A0A1G8J1I2_9RHOB</name>
<dbReference type="Pfam" id="PF09836">
    <property type="entry name" value="DUF2063"/>
    <property type="match status" value="1"/>
</dbReference>
<dbReference type="EMBL" id="FNEK01000001">
    <property type="protein sequence ID" value="SDI24913.1"/>
    <property type="molecule type" value="Genomic_DNA"/>
</dbReference>
<dbReference type="Gene3D" id="1.10.150.690">
    <property type="entry name" value="DUF2063"/>
    <property type="match status" value="1"/>
</dbReference>
<dbReference type="STRING" id="571298.SAMN04488026_1001188"/>
<dbReference type="GO" id="GO:0003677">
    <property type="term" value="F:DNA binding"/>
    <property type="evidence" value="ECO:0007669"/>
    <property type="project" value="UniProtKB-KW"/>
</dbReference>
<dbReference type="InterPro" id="IPR018640">
    <property type="entry name" value="DUF2063"/>
</dbReference>
<evidence type="ECO:0000259" key="1">
    <source>
        <dbReference type="Pfam" id="PF09836"/>
    </source>
</evidence>
<evidence type="ECO:0000313" key="2">
    <source>
        <dbReference type="EMBL" id="SDI24913.1"/>
    </source>
</evidence>
<dbReference type="Proteomes" id="UP000199382">
    <property type="component" value="Unassembled WGS sequence"/>
</dbReference>
<organism evidence="2 3">
    <name type="scientific">Aliiruegeria lutimaris</name>
    <dbReference type="NCBI Taxonomy" id="571298"/>
    <lineage>
        <taxon>Bacteria</taxon>
        <taxon>Pseudomonadati</taxon>
        <taxon>Pseudomonadota</taxon>
        <taxon>Alphaproteobacteria</taxon>
        <taxon>Rhodobacterales</taxon>
        <taxon>Roseobacteraceae</taxon>
        <taxon>Aliiruegeria</taxon>
    </lineage>
</organism>
<gene>
    <name evidence="2" type="ORF">SAMN04488026_1001188</name>
</gene>
<keyword evidence="2" id="KW-0238">DNA-binding</keyword>
<evidence type="ECO:0000313" key="3">
    <source>
        <dbReference type="Proteomes" id="UP000199382"/>
    </source>
</evidence>
<feature type="domain" description="Putative DNA-binding" evidence="1">
    <location>
        <begin position="5"/>
        <end position="95"/>
    </location>
</feature>
<dbReference type="InterPro" id="IPR044922">
    <property type="entry name" value="DUF2063_N_sf"/>
</dbReference>
<protein>
    <submittedName>
        <fullName evidence="2">Putative DNA-binding domain-containing protein</fullName>
    </submittedName>
</protein>
<proteinExistence type="predicted"/>
<sequence length="252" mass="26838">MSVGQAEFRAAIFDPARDVPDGLVDPEGRPAGKRFDVYRNNVVVSLCNALAEAFPVIQKLLGAHNFGILAGHFVRQHPPSSPLIAHYGSALPGFLEGFAPVQNLGYLPDIARLELALRRAYHAANSTPADATALQAMPPERLLVTRFTLAPSVQLVASDWPIAAIWRFNAEDGPKPEMRAETALLTRPEFDPVLTALTPAGGVFVEALRNGQSLGEALEAAAAIEPEFDLSPAFSALVSGGAITEISEDPLP</sequence>
<dbReference type="OrthoDB" id="4146344at2"/>